<proteinExistence type="predicted"/>
<dbReference type="PANTHER" id="PTHR18901:SF38">
    <property type="entry name" value="PSEUDOURIDINE-5'-PHOSPHATASE"/>
    <property type="match status" value="1"/>
</dbReference>
<dbReference type="InterPro" id="IPR006439">
    <property type="entry name" value="HAD-SF_hydro_IA"/>
</dbReference>
<comment type="caution">
    <text evidence="2">The sequence shown here is derived from an EMBL/GenBank/DDBJ whole genome shotgun (WGS) entry which is preliminary data.</text>
</comment>
<feature type="region of interest" description="Disordered" evidence="1">
    <location>
        <begin position="1"/>
        <end position="28"/>
    </location>
</feature>
<keyword evidence="3" id="KW-1185">Reference proteome</keyword>
<dbReference type="PRINTS" id="PR00413">
    <property type="entry name" value="HADHALOGNASE"/>
</dbReference>
<accession>A0ABV5V4F8</accession>
<dbReference type="GO" id="GO:0016787">
    <property type="term" value="F:hydrolase activity"/>
    <property type="evidence" value="ECO:0007669"/>
    <property type="project" value="UniProtKB-KW"/>
</dbReference>
<organism evidence="2 3">
    <name type="scientific">Ornithinimicrobium kibberense</name>
    <dbReference type="NCBI Taxonomy" id="282060"/>
    <lineage>
        <taxon>Bacteria</taxon>
        <taxon>Bacillati</taxon>
        <taxon>Actinomycetota</taxon>
        <taxon>Actinomycetes</taxon>
        <taxon>Micrococcales</taxon>
        <taxon>Ornithinimicrobiaceae</taxon>
        <taxon>Ornithinimicrobium</taxon>
    </lineage>
</organism>
<dbReference type="Gene3D" id="3.40.50.1000">
    <property type="entry name" value="HAD superfamily/HAD-like"/>
    <property type="match status" value="1"/>
</dbReference>
<evidence type="ECO:0000256" key="1">
    <source>
        <dbReference type="SAM" id="MobiDB-lite"/>
    </source>
</evidence>
<protein>
    <submittedName>
        <fullName evidence="2">HAD family hydrolase</fullName>
    </submittedName>
</protein>
<dbReference type="SFLD" id="SFLDG01129">
    <property type="entry name" value="C1.5:_HAD__Beta-PGM__Phosphata"/>
    <property type="match status" value="1"/>
</dbReference>
<dbReference type="Gene3D" id="1.10.150.240">
    <property type="entry name" value="Putative phosphatase, domain 2"/>
    <property type="match status" value="1"/>
</dbReference>
<dbReference type="EMBL" id="JBHMAX010000021">
    <property type="protein sequence ID" value="MFB9732698.1"/>
    <property type="molecule type" value="Genomic_DNA"/>
</dbReference>
<sequence length="245" mass="25352">MPSSPLPATPTTPATGPVPSSDPAGQPALPAAVLWDMDGTLVDTEPYWMAEETALVEAAGGTWSHEEALGLVGNDLMVSAQVLLERTPVTGTREQVVDALVSGVAARMRTGLPWRPGAPELLADLRRQDVPCALVTMSWTALADVLLEHLPAGTFAAVVTGDQVERGKPHPDPYLEAARRLAVEPQDCVALEDSPTGATSATAAGVPTLVVPNVVEVPRLAGAVRLGSLVDVTAEDLLPLLAAGT</sequence>
<dbReference type="InterPro" id="IPR036412">
    <property type="entry name" value="HAD-like_sf"/>
</dbReference>
<name>A0ABV5V4F8_9MICO</name>
<dbReference type="InterPro" id="IPR041492">
    <property type="entry name" value="HAD_2"/>
</dbReference>
<dbReference type="Pfam" id="PF13419">
    <property type="entry name" value="HAD_2"/>
    <property type="match status" value="1"/>
</dbReference>
<dbReference type="RefSeq" id="WP_237770052.1">
    <property type="nucleotide sequence ID" value="NZ_JBHMAX010000021.1"/>
</dbReference>
<dbReference type="Proteomes" id="UP001589613">
    <property type="component" value="Unassembled WGS sequence"/>
</dbReference>
<dbReference type="SFLD" id="SFLDS00003">
    <property type="entry name" value="Haloacid_Dehalogenase"/>
    <property type="match status" value="1"/>
</dbReference>
<dbReference type="NCBIfam" id="TIGR01509">
    <property type="entry name" value="HAD-SF-IA-v3"/>
    <property type="match status" value="1"/>
</dbReference>
<gene>
    <name evidence="2" type="ORF">ACFFN0_11665</name>
</gene>
<feature type="compositionally biased region" description="Low complexity" evidence="1">
    <location>
        <begin position="11"/>
        <end position="21"/>
    </location>
</feature>
<feature type="compositionally biased region" description="Pro residues" evidence="1">
    <location>
        <begin position="1"/>
        <end position="10"/>
    </location>
</feature>
<evidence type="ECO:0000313" key="2">
    <source>
        <dbReference type="EMBL" id="MFB9732698.1"/>
    </source>
</evidence>
<keyword evidence="2" id="KW-0378">Hydrolase</keyword>
<dbReference type="SUPFAM" id="SSF56784">
    <property type="entry name" value="HAD-like"/>
    <property type="match status" value="1"/>
</dbReference>
<evidence type="ECO:0000313" key="3">
    <source>
        <dbReference type="Proteomes" id="UP001589613"/>
    </source>
</evidence>
<reference evidence="2 3" key="1">
    <citation type="submission" date="2024-09" db="EMBL/GenBank/DDBJ databases">
        <authorList>
            <person name="Sun Q."/>
            <person name="Mori K."/>
        </authorList>
    </citation>
    <scope>NUCLEOTIDE SEQUENCE [LARGE SCALE GENOMIC DNA]</scope>
    <source>
        <strain evidence="2 3">JCM 12763</strain>
    </source>
</reference>
<dbReference type="PANTHER" id="PTHR18901">
    <property type="entry name" value="2-DEOXYGLUCOSE-6-PHOSPHATE PHOSPHATASE 2"/>
    <property type="match status" value="1"/>
</dbReference>
<dbReference type="CDD" id="cd07505">
    <property type="entry name" value="HAD_BPGM-like"/>
    <property type="match status" value="1"/>
</dbReference>
<dbReference type="InterPro" id="IPR023214">
    <property type="entry name" value="HAD_sf"/>
</dbReference>
<dbReference type="InterPro" id="IPR023198">
    <property type="entry name" value="PGP-like_dom2"/>
</dbReference>